<evidence type="ECO:0000256" key="3">
    <source>
        <dbReference type="ARBA" id="ARBA00023004"/>
    </source>
</evidence>
<evidence type="ECO:0000313" key="7">
    <source>
        <dbReference type="Proteomes" id="UP000318704"/>
    </source>
</evidence>
<dbReference type="PROSITE" id="PS51007">
    <property type="entry name" value="CYTC"/>
    <property type="match status" value="1"/>
</dbReference>
<dbReference type="Gene3D" id="3.20.20.370">
    <property type="entry name" value="Glycoside hydrolase/deacetylase"/>
    <property type="match status" value="1"/>
</dbReference>
<dbReference type="PANTHER" id="PTHR33546:SF1">
    <property type="entry name" value="LARGE, MULTIFUNCTIONAL SECRETED PROTEIN"/>
    <property type="match status" value="1"/>
</dbReference>
<dbReference type="GO" id="GO:0016810">
    <property type="term" value="F:hydrolase activity, acting on carbon-nitrogen (but not peptide) bonds"/>
    <property type="evidence" value="ECO:0007669"/>
    <property type="project" value="InterPro"/>
</dbReference>
<dbReference type="SUPFAM" id="SSF46626">
    <property type="entry name" value="Cytochrome c"/>
    <property type="match status" value="1"/>
</dbReference>
<dbReference type="InterPro" id="IPR002509">
    <property type="entry name" value="NODB_dom"/>
</dbReference>
<proteinExistence type="predicted"/>
<dbReference type="InterPro" id="IPR013427">
    <property type="entry name" value="Haem-bd_dom_put"/>
</dbReference>
<dbReference type="EMBL" id="CP037920">
    <property type="protein sequence ID" value="QDT98635.1"/>
    <property type="molecule type" value="Genomic_DNA"/>
</dbReference>
<dbReference type="SUPFAM" id="SSF101898">
    <property type="entry name" value="NHL repeat"/>
    <property type="match status" value="1"/>
</dbReference>
<evidence type="ECO:0000256" key="2">
    <source>
        <dbReference type="ARBA" id="ARBA00022723"/>
    </source>
</evidence>
<dbReference type="InterPro" id="IPR008979">
    <property type="entry name" value="Galactose-bd-like_sf"/>
</dbReference>
<keyword evidence="3 4" id="KW-0408">Iron</keyword>
<dbReference type="InterPro" id="IPR055557">
    <property type="entry name" value="DUF7133"/>
</dbReference>
<dbReference type="InterPro" id="IPR011989">
    <property type="entry name" value="ARM-like"/>
</dbReference>
<dbReference type="NCBIfam" id="TIGR02603">
    <property type="entry name" value="CxxCH_TIGR02603"/>
    <property type="match status" value="1"/>
</dbReference>
<dbReference type="Pfam" id="PF23500">
    <property type="entry name" value="DUF7133"/>
    <property type="match status" value="1"/>
</dbReference>
<dbReference type="NCBIfam" id="TIGR02604">
    <property type="entry name" value="Piru_Ver_Nterm"/>
    <property type="match status" value="1"/>
</dbReference>
<dbReference type="InterPro" id="IPR016024">
    <property type="entry name" value="ARM-type_fold"/>
</dbReference>
<dbReference type="RefSeq" id="WP_197998542.1">
    <property type="nucleotide sequence ID" value="NZ_CP037920.1"/>
</dbReference>
<dbReference type="Pfam" id="PF00034">
    <property type="entry name" value="Cytochrom_C"/>
    <property type="match status" value="1"/>
</dbReference>
<dbReference type="Gene3D" id="2.120.10.30">
    <property type="entry name" value="TolB, C-terminal domain"/>
    <property type="match status" value="1"/>
</dbReference>
<reference evidence="6 7" key="1">
    <citation type="submission" date="2019-03" db="EMBL/GenBank/DDBJ databases">
        <title>Deep-cultivation of Planctomycetes and their phenomic and genomic characterization uncovers novel biology.</title>
        <authorList>
            <person name="Wiegand S."/>
            <person name="Jogler M."/>
            <person name="Boedeker C."/>
            <person name="Pinto D."/>
            <person name="Vollmers J."/>
            <person name="Rivas-Marin E."/>
            <person name="Kohn T."/>
            <person name="Peeters S.H."/>
            <person name="Heuer A."/>
            <person name="Rast P."/>
            <person name="Oberbeckmann S."/>
            <person name="Bunk B."/>
            <person name="Jeske O."/>
            <person name="Meyerdierks A."/>
            <person name="Storesund J.E."/>
            <person name="Kallscheuer N."/>
            <person name="Luecker S."/>
            <person name="Lage O.M."/>
            <person name="Pohl T."/>
            <person name="Merkel B.J."/>
            <person name="Hornburger P."/>
            <person name="Mueller R.-W."/>
            <person name="Bruemmer F."/>
            <person name="Labrenz M."/>
            <person name="Spormann A.M."/>
            <person name="Op den Camp H."/>
            <person name="Overmann J."/>
            <person name="Amann R."/>
            <person name="Jetten M.S.M."/>
            <person name="Mascher T."/>
            <person name="Medema M.H."/>
            <person name="Devos D.P."/>
            <person name="Kaster A.-K."/>
            <person name="Ovreas L."/>
            <person name="Rohde M."/>
            <person name="Galperin M.Y."/>
            <person name="Jogler C."/>
        </authorList>
    </citation>
    <scope>NUCLEOTIDE SEQUENCE [LARGE SCALE GENOMIC DNA]</scope>
    <source>
        <strain evidence="6 7">V144</strain>
    </source>
</reference>
<evidence type="ECO:0000256" key="1">
    <source>
        <dbReference type="ARBA" id="ARBA00022617"/>
    </source>
</evidence>
<dbReference type="GO" id="GO:0020037">
    <property type="term" value="F:heme binding"/>
    <property type="evidence" value="ECO:0007669"/>
    <property type="project" value="InterPro"/>
</dbReference>
<accession>A0A517W055</accession>
<dbReference type="GO" id="GO:0046872">
    <property type="term" value="F:metal ion binding"/>
    <property type="evidence" value="ECO:0007669"/>
    <property type="project" value="UniProtKB-KW"/>
</dbReference>
<name>A0A517W055_9PLAN</name>
<evidence type="ECO:0000256" key="4">
    <source>
        <dbReference type="PROSITE-ProRule" id="PRU00433"/>
    </source>
</evidence>
<evidence type="ECO:0000259" key="5">
    <source>
        <dbReference type="PROSITE" id="PS51007"/>
    </source>
</evidence>
<evidence type="ECO:0000313" key="6">
    <source>
        <dbReference type="EMBL" id="QDT98635.1"/>
    </source>
</evidence>
<dbReference type="PANTHER" id="PTHR33546">
    <property type="entry name" value="LARGE, MULTIFUNCTIONAL SECRETED PROTEIN-RELATED"/>
    <property type="match status" value="1"/>
</dbReference>
<dbReference type="InterPro" id="IPR011330">
    <property type="entry name" value="Glyco_hydro/deAcase_b/a-brl"/>
</dbReference>
<dbReference type="Gene3D" id="1.10.760.10">
    <property type="entry name" value="Cytochrome c-like domain"/>
    <property type="match status" value="1"/>
</dbReference>
<dbReference type="SUPFAM" id="SSF48371">
    <property type="entry name" value="ARM repeat"/>
    <property type="match status" value="1"/>
</dbReference>
<dbReference type="InterPro" id="IPR013428">
    <property type="entry name" value="Membrane-bound_put_N"/>
</dbReference>
<sequence length="1738" mass="196151">MMVFSWFKQRKISSNGHFCANRWQLTLLSCLLMVLFDSSVNSLIAAEQKTDAGNRLVYLDQDDPYYVSKSFPKLTTPQWYGDKQVKAVCVLAIDDMRDIKKYETYLRPILERLKDIDGHAGVSIMTCRVDPEDPHLQKWIKEGVSIEVHTYDHPCPLLKDRDFKKAKGTVERCVDLLSQIPNSQPVAYRMPCCDSLNTVSPRFFTEIFNRQSPKGNYLQIDTSVFHVFTANDPELPKKFVIDPDGQGKIEKYVPTDRGFVNTIFDYPYPYPISRLCWEFSCVTPSDWSAQHRQKSMNPLTVQDWTAVMDATVLKQGTFNLVFHPHGWISNEQVIKLIDHAVEKHGSAVKFLSFQDVLKRMNQHLLAGQPLRIEKGADNGVRLLDLNHDGFMDVVIGNENVQKTRMWNPKQQGWTESSFPTQLVSQPDSKGNQATRTRFGVLNDQVVLMTLTPDETSAWRFDNQAWVEDKRLLAGLPTEQGSLLILNQAGVDQGVRFRDFNHDGQCELIVSSPSQQAIYNWSQADSRWRRLSWSLPQEAFLVDAMGRDAGMRFVDVDEDGYDDVLFSNEKRYSLHLFSTLDKGLKKVFQKQRKAGDDMPMISRNGTNNGAWFHSRHLWVQNEDTDKLKNLVDGKSFDELLEAAGPQPKSPDAALKTIKVKPGFRVELVAAEPLLKDPVAFDWGPDGKLWVAEMADYPLGIDEKGTFGGRVRYLEDLNGDGTYEKSTLFLEGLGFPTGVMAWKKGVIVTTAPEVFYAEDLNGDGKADQRESLFTGFREGNQQHRVNGLRWGLDNWVYLANGDSGGELVSVKTKQKLKLGQRDLRIKPETGQMDPQSGQTQFGRERDDWGNWFGSNNSNPAFHYALTDHYLRRNKDLIAPGAKVQVSVKPGAATIFPISRTQKRFNDLNKVNRITSACGLCFYRDQLLGPEFVGNSFICEPVHNLVHREVVSPRGTTFTSRRAQDEQESEFMASTDNWFRPTMARTGPDGALWVADMYRHVIEHPEWIPKAMQEKLDLRAGKEQGRIYRVVRENTPLRPIPLLNQLSDTELVQVLESPNGTQRDMAHQLLITQNRKTVVPDLKTMVQNGKSATARLHALCVLDGLDEVSTGELLIALKDRHPGVRRHAIRISESIVKEAPEVGTQLLSLVDDRDPQVRMQLAYTLGEWNDPQSGAALARMSLRKDTDPYFRMAILSSVGTQLDAFVDAFFVELNGAQPPDQIFHSLVNMAVSANQQAALAQICEAVGEKPRGKSFELWKHQAVATLLNALGRRNRTLSNYHKQSNKRLQSALENLKPLFDEARRIADSEKTAAKKRILAMQLLGRGFDEQEQDFEILAEMLSPRNTRQIQSAAVRALTQFGNQKTPEILLERWKSFGPGLRSEVLSALLSREAWVESVLSRIEHKKIHPSEVDTSSSQLLLNHNNTKIRKKAMKLMVSSLNSDRSKVIQQYSSISNLKGNTEAGHKLFVKRCTVCHQLNKEGKPIGPDLSALTDKSQQALLVAILDPNRAIESKYVSYLAVTVNGLTYNGLLAAESGESITLIQNDGKPVTLLRNELEELLSTGKSLMPEGLEKDISLQEMSDVIAYLNATKQPRKIFAGNQPEVVQAEALRGEFFLVPQNAEIFGETIQFEKKYQNLGYWQSENDRALWTLNVPKSGKFDVYLEYACPQGVAGNRAFLEVNGQRISWKVPSTGSWDIYQSQKIGSIELNQGKTQLAVRSDGKIRNALFDLKTVRLRVSGK</sequence>
<dbReference type="InterPro" id="IPR009056">
    <property type="entry name" value="Cyt_c-like_dom"/>
</dbReference>
<dbReference type="SUPFAM" id="SSF88713">
    <property type="entry name" value="Glycoside hydrolase/deacetylase"/>
    <property type="match status" value="1"/>
</dbReference>
<gene>
    <name evidence="6" type="ORF">V144x_41420</name>
</gene>
<dbReference type="KEGG" id="gaw:V144x_41420"/>
<dbReference type="InterPro" id="IPR028994">
    <property type="entry name" value="Integrin_alpha_N"/>
</dbReference>
<dbReference type="SUPFAM" id="SSF69318">
    <property type="entry name" value="Integrin alpha N-terminal domain"/>
    <property type="match status" value="1"/>
</dbReference>
<dbReference type="SUPFAM" id="SSF49785">
    <property type="entry name" value="Galactose-binding domain-like"/>
    <property type="match status" value="1"/>
</dbReference>
<dbReference type="GO" id="GO:0009055">
    <property type="term" value="F:electron transfer activity"/>
    <property type="evidence" value="ECO:0007669"/>
    <property type="project" value="InterPro"/>
</dbReference>
<feature type="domain" description="Cytochrome c" evidence="5">
    <location>
        <begin position="1456"/>
        <end position="1589"/>
    </location>
</feature>
<organism evidence="6 7">
    <name type="scientific">Gimesia aquarii</name>
    <dbReference type="NCBI Taxonomy" id="2527964"/>
    <lineage>
        <taxon>Bacteria</taxon>
        <taxon>Pseudomonadati</taxon>
        <taxon>Planctomycetota</taxon>
        <taxon>Planctomycetia</taxon>
        <taxon>Planctomycetales</taxon>
        <taxon>Planctomycetaceae</taxon>
        <taxon>Gimesia</taxon>
    </lineage>
</organism>
<dbReference type="InterPro" id="IPR011042">
    <property type="entry name" value="6-blade_b-propeller_TolB-like"/>
</dbReference>
<dbReference type="Pfam" id="PF01522">
    <property type="entry name" value="Polysacc_deac_1"/>
    <property type="match status" value="1"/>
</dbReference>
<dbReference type="Gene3D" id="1.25.10.10">
    <property type="entry name" value="Leucine-rich Repeat Variant"/>
    <property type="match status" value="1"/>
</dbReference>
<dbReference type="Gene3D" id="2.60.120.260">
    <property type="entry name" value="Galactose-binding domain-like"/>
    <property type="match status" value="1"/>
</dbReference>
<dbReference type="Proteomes" id="UP000318704">
    <property type="component" value="Chromosome"/>
</dbReference>
<keyword evidence="1 4" id="KW-0349">Heme</keyword>
<protein>
    <submittedName>
        <fullName evidence="6">Cytochrome c</fullName>
    </submittedName>
</protein>
<dbReference type="CDD" id="cd02795">
    <property type="entry name" value="CBM6-CBM35-CBM36_like"/>
    <property type="match status" value="1"/>
</dbReference>
<dbReference type="GO" id="GO:0005975">
    <property type="term" value="P:carbohydrate metabolic process"/>
    <property type="evidence" value="ECO:0007669"/>
    <property type="project" value="InterPro"/>
</dbReference>
<keyword evidence="2 4" id="KW-0479">Metal-binding</keyword>
<dbReference type="Pfam" id="PF13646">
    <property type="entry name" value="HEAT_2"/>
    <property type="match status" value="1"/>
</dbReference>
<dbReference type="InterPro" id="IPR036909">
    <property type="entry name" value="Cyt_c-like_dom_sf"/>
</dbReference>